<dbReference type="OrthoDB" id="342154at2759"/>
<comment type="caution">
    <text evidence="1">The sequence shown here is derived from an EMBL/GenBank/DDBJ whole genome shotgun (WGS) entry which is preliminary data.</text>
</comment>
<dbReference type="AlphaFoldDB" id="A0A1J4MD99"/>
<dbReference type="Proteomes" id="UP000186804">
    <property type="component" value="Unassembled WGS sequence"/>
</dbReference>
<accession>A0A1J4MD99</accession>
<keyword evidence="2" id="KW-1185">Reference proteome</keyword>
<proteinExistence type="predicted"/>
<dbReference type="EMBL" id="LRBS01000120">
    <property type="protein sequence ID" value="OII71959.1"/>
    <property type="molecule type" value="Genomic_DNA"/>
</dbReference>
<dbReference type="VEuPathDB" id="CryptoDB:cand_031380"/>
<sequence length="130" mass="14696">MMKPTIETIPITVESQIDILLKLIEQYAPILAPSPKIGKIDYTKLSKLSNNPSNNVCTLCLNILDLNTLVNSLLRDDTSLYTHFLQVNGIDPLNQMNFQHCITIVMNIQALSREINWDIIDKSGLFILKV</sequence>
<organism evidence="1 2">
    <name type="scientific">Cryptosporidium andersoni</name>
    <dbReference type="NCBI Taxonomy" id="117008"/>
    <lineage>
        <taxon>Eukaryota</taxon>
        <taxon>Sar</taxon>
        <taxon>Alveolata</taxon>
        <taxon>Apicomplexa</taxon>
        <taxon>Conoidasida</taxon>
        <taxon>Coccidia</taxon>
        <taxon>Eucoccidiorida</taxon>
        <taxon>Eimeriorina</taxon>
        <taxon>Cryptosporidiidae</taxon>
        <taxon>Cryptosporidium</taxon>
    </lineage>
</organism>
<reference evidence="1 2" key="1">
    <citation type="submission" date="2016-10" db="EMBL/GenBank/DDBJ databases">
        <title>Reductive evolution of mitochondrial metabolism and differential evolution of invasion-related proteins in Cryptosporidium.</title>
        <authorList>
            <person name="Liu S."/>
            <person name="Roellig D.M."/>
            <person name="Guo Y."/>
            <person name="Li N."/>
            <person name="Frace M.A."/>
            <person name="Tang K."/>
            <person name="Zhang L."/>
            <person name="Feng Y."/>
            <person name="Xiao L."/>
        </authorList>
    </citation>
    <scope>NUCLEOTIDE SEQUENCE [LARGE SCALE GENOMIC DNA]</scope>
    <source>
        <strain evidence="1">30847</strain>
    </source>
</reference>
<evidence type="ECO:0000313" key="1">
    <source>
        <dbReference type="EMBL" id="OII71959.1"/>
    </source>
</evidence>
<name>A0A1J4MD99_9CRYT</name>
<dbReference type="GeneID" id="92367322"/>
<evidence type="ECO:0000313" key="2">
    <source>
        <dbReference type="Proteomes" id="UP000186804"/>
    </source>
</evidence>
<dbReference type="RefSeq" id="XP_067066856.1">
    <property type="nucleotide sequence ID" value="XM_067213364.1"/>
</dbReference>
<gene>
    <name evidence="1" type="ORF">cand_031380</name>
</gene>
<protein>
    <submittedName>
        <fullName evidence="1">Uncharacterized protein</fullName>
    </submittedName>
</protein>